<keyword evidence="2" id="KW-1185">Reference proteome</keyword>
<name>A0A917C586_9BACL</name>
<protein>
    <submittedName>
        <fullName evidence="1">Uncharacterized protein</fullName>
    </submittedName>
</protein>
<organism evidence="1 2">
    <name type="scientific">Paenibacillus albidus</name>
    <dbReference type="NCBI Taxonomy" id="2041023"/>
    <lineage>
        <taxon>Bacteria</taxon>
        <taxon>Bacillati</taxon>
        <taxon>Bacillota</taxon>
        <taxon>Bacilli</taxon>
        <taxon>Bacillales</taxon>
        <taxon>Paenibacillaceae</taxon>
        <taxon>Paenibacillus</taxon>
    </lineage>
</organism>
<dbReference type="Proteomes" id="UP000637643">
    <property type="component" value="Unassembled WGS sequence"/>
</dbReference>
<reference evidence="1" key="2">
    <citation type="submission" date="2020-09" db="EMBL/GenBank/DDBJ databases">
        <authorList>
            <person name="Sun Q."/>
            <person name="Zhou Y."/>
        </authorList>
    </citation>
    <scope>NUCLEOTIDE SEQUENCE</scope>
    <source>
        <strain evidence="1">CGMCC 1.16134</strain>
    </source>
</reference>
<evidence type="ECO:0000313" key="1">
    <source>
        <dbReference type="EMBL" id="GGF72760.1"/>
    </source>
</evidence>
<evidence type="ECO:0000313" key="2">
    <source>
        <dbReference type="Proteomes" id="UP000637643"/>
    </source>
</evidence>
<dbReference type="EMBL" id="BMKR01000006">
    <property type="protein sequence ID" value="GGF72760.1"/>
    <property type="molecule type" value="Genomic_DNA"/>
</dbReference>
<reference evidence="1" key="1">
    <citation type="journal article" date="2014" name="Int. J. Syst. Evol. Microbiol.">
        <title>Complete genome sequence of Corynebacterium casei LMG S-19264T (=DSM 44701T), isolated from a smear-ripened cheese.</title>
        <authorList>
            <consortium name="US DOE Joint Genome Institute (JGI-PGF)"/>
            <person name="Walter F."/>
            <person name="Albersmeier A."/>
            <person name="Kalinowski J."/>
            <person name="Ruckert C."/>
        </authorList>
    </citation>
    <scope>NUCLEOTIDE SEQUENCE</scope>
    <source>
        <strain evidence="1">CGMCC 1.16134</strain>
    </source>
</reference>
<dbReference type="AlphaFoldDB" id="A0A917C586"/>
<accession>A0A917C586</accession>
<comment type="caution">
    <text evidence="1">The sequence shown here is derived from an EMBL/GenBank/DDBJ whole genome shotgun (WGS) entry which is preliminary data.</text>
</comment>
<proteinExistence type="predicted"/>
<sequence length="68" mass="8303">MDNVLTKWIQRLFPRHRERELELDQSSRRVALSIGLYKNMSQEIQAEIERNKFSKYLVYDRGDHHGYH</sequence>
<gene>
    <name evidence="1" type="ORF">GCM10010912_17460</name>
</gene>